<protein>
    <submittedName>
        <fullName evidence="1">Unannotated protein</fullName>
    </submittedName>
</protein>
<reference evidence="1" key="1">
    <citation type="submission" date="2020-05" db="EMBL/GenBank/DDBJ databases">
        <authorList>
            <person name="Chiriac C."/>
            <person name="Salcher M."/>
            <person name="Ghai R."/>
            <person name="Kavagutti S V."/>
        </authorList>
    </citation>
    <scope>NUCLEOTIDE SEQUENCE</scope>
</reference>
<dbReference type="AlphaFoldDB" id="A0A6J7IA62"/>
<gene>
    <name evidence="1" type="ORF">UFOPK3614_01222</name>
</gene>
<proteinExistence type="predicted"/>
<organism evidence="1">
    <name type="scientific">freshwater metagenome</name>
    <dbReference type="NCBI Taxonomy" id="449393"/>
    <lineage>
        <taxon>unclassified sequences</taxon>
        <taxon>metagenomes</taxon>
        <taxon>ecological metagenomes</taxon>
    </lineage>
</organism>
<name>A0A6J7IA62_9ZZZZ</name>
<sequence length="98" mass="11661">MKVKKYVWSWFDGDGIYTNTDDSLEEIIEGVFEYYFDDDVEIVVKKTENQIEIEVTDHRNGLTKLHKIDNRCWSVADFLMLIASEEDRPDKFNIEEMC</sequence>
<dbReference type="EMBL" id="CAFBMS010000115">
    <property type="protein sequence ID" value="CAB4927978.1"/>
    <property type="molecule type" value="Genomic_DNA"/>
</dbReference>
<evidence type="ECO:0000313" key="1">
    <source>
        <dbReference type="EMBL" id="CAB4927978.1"/>
    </source>
</evidence>
<accession>A0A6J7IA62</accession>